<dbReference type="EMBL" id="CAJVAS010000005">
    <property type="protein sequence ID" value="CAG7614501.1"/>
    <property type="molecule type" value="Genomic_DNA"/>
</dbReference>
<evidence type="ECO:0000256" key="11">
    <source>
        <dbReference type="ARBA" id="ARBA00066987"/>
    </source>
</evidence>
<keyword evidence="5 13" id="KW-0547">Nucleotide-binding</keyword>
<organism evidence="17 18">
    <name type="scientific">Paenibacillus solanacearum</name>
    <dbReference type="NCBI Taxonomy" id="2048548"/>
    <lineage>
        <taxon>Bacteria</taxon>
        <taxon>Bacillati</taxon>
        <taxon>Bacillota</taxon>
        <taxon>Bacilli</taxon>
        <taxon>Bacillales</taxon>
        <taxon>Paenibacillaceae</taxon>
        <taxon>Paenibacillus</taxon>
    </lineage>
</organism>
<dbReference type="GO" id="GO:0005524">
    <property type="term" value="F:ATP binding"/>
    <property type="evidence" value="ECO:0007669"/>
    <property type="project" value="UniProtKB-UniRule"/>
</dbReference>
<dbReference type="GO" id="GO:0009435">
    <property type="term" value="P:NAD+ biosynthetic process"/>
    <property type="evidence" value="ECO:0007669"/>
    <property type="project" value="UniProtKB-UniRule"/>
</dbReference>
<dbReference type="GO" id="GO:0005737">
    <property type="term" value="C:cytoplasm"/>
    <property type="evidence" value="ECO:0007669"/>
    <property type="project" value="InterPro"/>
</dbReference>
<evidence type="ECO:0000259" key="16">
    <source>
        <dbReference type="Pfam" id="PF02540"/>
    </source>
</evidence>
<reference evidence="17" key="1">
    <citation type="submission" date="2021-06" db="EMBL/GenBank/DDBJ databases">
        <authorList>
            <person name="Criscuolo A."/>
        </authorList>
    </citation>
    <scope>NUCLEOTIDE SEQUENCE</scope>
    <source>
        <strain evidence="17">CIP111600</strain>
    </source>
</reference>
<keyword evidence="4 13" id="KW-0479">Metal-binding</keyword>
<feature type="binding site" evidence="13">
    <location>
        <position position="181"/>
    </location>
    <ligand>
        <name>deamido-NAD(+)</name>
        <dbReference type="ChEBI" id="CHEBI:58437"/>
        <note>ligand shared between two neighboring subunits</note>
    </ligand>
</feature>
<dbReference type="PANTHER" id="PTHR23090:SF7">
    <property type="entry name" value="NH(3)-DEPENDENT NAD(+) SYNTHETASE"/>
    <property type="match status" value="1"/>
</dbReference>
<dbReference type="Proteomes" id="UP000693672">
    <property type="component" value="Unassembled WGS sequence"/>
</dbReference>
<evidence type="ECO:0000313" key="18">
    <source>
        <dbReference type="Proteomes" id="UP000693672"/>
    </source>
</evidence>
<evidence type="ECO:0000256" key="9">
    <source>
        <dbReference type="ARBA" id="ARBA00051206"/>
    </source>
</evidence>
<name>A0A916K077_9BACL</name>
<evidence type="ECO:0000256" key="6">
    <source>
        <dbReference type="ARBA" id="ARBA00022840"/>
    </source>
</evidence>
<dbReference type="InterPro" id="IPR003694">
    <property type="entry name" value="NAD_synthase"/>
</dbReference>
<feature type="domain" description="NAD/GMP synthase" evidence="16">
    <location>
        <begin position="24"/>
        <end position="266"/>
    </location>
</feature>
<feature type="binding site" evidence="13">
    <location>
        <position position="212"/>
    </location>
    <ligand>
        <name>ATP</name>
        <dbReference type="ChEBI" id="CHEBI:30616"/>
    </ligand>
</feature>
<dbReference type="EC" id="6.3.1.5" evidence="11 13"/>
<dbReference type="AlphaFoldDB" id="A0A916K077"/>
<feature type="binding site" description="in other chain" evidence="13">
    <location>
        <position position="141"/>
    </location>
    <ligand>
        <name>deamido-NAD(+)</name>
        <dbReference type="ChEBI" id="CHEBI:58437"/>
        <note>ligand shared between two neighboring subunits</note>
    </ligand>
</feature>
<comment type="function">
    <text evidence="10 13">Catalyzes the ATP-dependent amidation of deamido-NAD to form NAD. Uses ammonia as a nitrogen source.</text>
</comment>
<dbReference type="GO" id="GO:0003952">
    <property type="term" value="F:NAD+ synthase (glutamine-hydrolyzing) activity"/>
    <property type="evidence" value="ECO:0007669"/>
    <property type="project" value="InterPro"/>
</dbReference>
<feature type="binding site" evidence="13">
    <location>
        <position position="161"/>
    </location>
    <ligand>
        <name>ATP</name>
        <dbReference type="ChEBI" id="CHEBI:30616"/>
    </ligand>
</feature>
<comment type="subunit">
    <text evidence="2 13">Homodimer.</text>
</comment>
<comment type="similarity">
    <text evidence="1 13 14">Belongs to the NAD synthetase family.</text>
</comment>
<proteinExistence type="inferred from homology"/>
<feature type="binding site" description="in other chain" evidence="13">
    <location>
        <begin position="261"/>
        <end position="262"/>
    </location>
    <ligand>
        <name>deamido-NAD(+)</name>
        <dbReference type="ChEBI" id="CHEBI:58437"/>
        <note>ligand shared between two neighboring subunits</note>
    </ligand>
</feature>
<evidence type="ECO:0000256" key="8">
    <source>
        <dbReference type="ARBA" id="ARBA00023027"/>
    </source>
</evidence>
<keyword evidence="3 13" id="KW-0436">Ligase</keyword>
<evidence type="ECO:0000256" key="1">
    <source>
        <dbReference type="ARBA" id="ARBA00005859"/>
    </source>
</evidence>
<evidence type="ECO:0000256" key="7">
    <source>
        <dbReference type="ARBA" id="ARBA00022842"/>
    </source>
</evidence>
<evidence type="ECO:0000256" key="14">
    <source>
        <dbReference type="RuleBase" id="RU003811"/>
    </source>
</evidence>
<dbReference type="GO" id="GO:0004359">
    <property type="term" value="F:glutaminase activity"/>
    <property type="evidence" value="ECO:0007669"/>
    <property type="project" value="InterPro"/>
</dbReference>
<evidence type="ECO:0000256" key="15">
    <source>
        <dbReference type="RuleBase" id="RU003812"/>
    </source>
</evidence>
<sequence>MRRMQQEIITKLQVRPVIDPHDEIKRRVRFLKDYLQSTGHKRLILGISGGQDSTLAGKLAQLAAEELRKETADADYRFITVRLPYGTQRDEDDAQLALAFIQPDQVYTLNIRPMTDAFVPEFEQATAVPISDYDKGNVKARMRMTAQYLLGAFEQALVIGTDHAAEAVTGFFTKFGDGASDVTPLTGLTKRQGALLLQTLHAPARLYTKTPTADLLDQRPGQADETELGIAYDVLDDYLEGRPVSDETAESIEKRYRQTRHKRELPAGYPSGIFSFPQIVSVLVMSSYAPFTKSCLICRLQAHNRVKACAHSG</sequence>
<accession>A0A916K077</accession>
<comment type="catalytic activity">
    <reaction evidence="9 13 15">
        <text>deamido-NAD(+) + NH4(+) + ATP = AMP + diphosphate + NAD(+) + H(+)</text>
        <dbReference type="Rhea" id="RHEA:21188"/>
        <dbReference type="ChEBI" id="CHEBI:15378"/>
        <dbReference type="ChEBI" id="CHEBI:28938"/>
        <dbReference type="ChEBI" id="CHEBI:30616"/>
        <dbReference type="ChEBI" id="CHEBI:33019"/>
        <dbReference type="ChEBI" id="CHEBI:57540"/>
        <dbReference type="ChEBI" id="CHEBI:58437"/>
        <dbReference type="ChEBI" id="CHEBI:456215"/>
        <dbReference type="EC" id="6.3.1.5"/>
    </reaction>
</comment>
<dbReference type="NCBIfam" id="NF001979">
    <property type="entry name" value="PRK00768.1"/>
    <property type="match status" value="1"/>
</dbReference>
<feature type="binding site" evidence="13">
    <location>
        <position position="166"/>
    </location>
    <ligand>
        <name>Mg(2+)</name>
        <dbReference type="ChEBI" id="CHEBI:18420"/>
    </ligand>
</feature>
<dbReference type="CDD" id="cd00553">
    <property type="entry name" value="NAD_synthase"/>
    <property type="match status" value="1"/>
</dbReference>
<feature type="binding site" evidence="13">
    <location>
        <position position="52"/>
    </location>
    <ligand>
        <name>Mg(2+)</name>
        <dbReference type="ChEBI" id="CHEBI:18420"/>
    </ligand>
</feature>
<feature type="binding site" evidence="13">
    <location>
        <begin position="46"/>
        <end position="53"/>
    </location>
    <ligand>
        <name>ATP</name>
        <dbReference type="ChEBI" id="CHEBI:30616"/>
    </ligand>
</feature>
<keyword evidence="6 13" id="KW-0067">ATP-binding</keyword>
<evidence type="ECO:0000256" key="13">
    <source>
        <dbReference type="HAMAP-Rule" id="MF_00193"/>
    </source>
</evidence>
<gene>
    <name evidence="17" type="primary">nadE_1</name>
    <name evidence="13" type="synonym">nadE</name>
    <name evidence="17" type="ORF">PAESOLCIP111_01716</name>
</gene>
<evidence type="ECO:0000256" key="12">
    <source>
        <dbReference type="ARBA" id="ARBA00070926"/>
    </source>
</evidence>
<comment type="pathway">
    <text evidence="13">Cofactor biosynthesis; NAD(+) biosynthesis; NAD(+) from deamido-NAD(+) (ammonia route): step 1/1.</text>
</comment>
<dbReference type="HAMAP" id="MF_00193">
    <property type="entry name" value="NadE_ammonia_dep"/>
    <property type="match status" value="1"/>
</dbReference>
<protein>
    <recommendedName>
        <fullName evidence="12 13">NH(3)-dependent NAD(+) synthetase</fullName>
        <ecNumber evidence="11 13">6.3.1.5</ecNumber>
    </recommendedName>
</protein>
<dbReference type="GO" id="GO:0046872">
    <property type="term" value="F:metal ion binding"/>
    <property type="evidence" value="ECO:0007669"/>
    <property type="project" value="UniProtKB-KW"/>
</dbReference>
<keyword evidence="8 13" id="KW-0520">NAD</keyword>
<dbReference type="Pfam" id="PF02540">
    <property type="entry name" value="NAD_synthase"/>
    <property type="match status" value="1"/>
</dbReference>
<dbReference type="GO" id="GO:0008795">
    <property type="term" value="F:NAD+ synthase activity"/>
    <property type="evidence" value="ECO:0007669"/>
    <property type="project" value="UniProtKB-UniRule"/>
</dbReference>
<dbReference type="PANTHER" id="PTHR23090">
    <property type="entry name" value="NH 3 /GLUTAMINE-DEPENDENT NAD + SYNTHETASE"/>
    <property type="match status" value="1"/>
</dbReference>
<evidence type="ECO:0000256" key="3">
    <source>
        <dbReference type="ARBA" id="ARBA00022598"/>
    </source>
</evidence>
<dbReference type="InterPro" id="IPR022310">
    <property type="entry name" value="NAD/GMP_synthase"/>
</dbReference>
<feature type="binding site" evidence="13">
    <location>
        <position position="190"/>
    </location>
    <ligand>
        <name>ATP</name>
        <dbReference type="ChEBI" id="CHEBI:30616"/>
    </ligand>
</feature>
<evidence type="ECO:0000256" key="4">
    <source>
        <dbReference type="ARBA" id="ARBA00022723"/>
    </source>
</evidence>
<dbReference type="FunFam" id="3.40.50.620:FF:000015">
    <property type="entry name" value="NH(3)-dependent NAD(+) synthetase"/>
    <property type="match status" value="1"/>
</dbReference>
<dbReference type="NCBIfam" id="TIGR00552">
    <property type="entry name" value="nadE"/>
    <property type="match status" value="1"/>
</dbReference>
<feature type="binding site" description="in other chain" evidence="13">
    <location>
        <position position="174"/>
    </location>
    <ligand>
        <name>deamido-NAD(+)</name>
        <dbReference type="ChEBI" id="CHEBI:58437"/>
        <note>ligand shared between two neighboring subunits</note>
    </ligand>
</feature>
<dbReference type="InterPro" id="IPR022926">
    <property type="entry name" value="NH(3)-dep_NAD(+)_synth"/>
</dbReference>
<keyword evidence="7 13" id="KW-0460">Magnesium</keyword>
<evidence type="ECO:0000256" key="10">
    <source>
        <dbReference type="ARBA" id="ARBA00055966"/>
    </source>
</evidence>
<evidence type="ECO:0000256" key="2">
    <source>
        <dbReference type="ARBA" id="ARBA00011738"/>
    </source>
</evidence>
<keyword evidence="18" id="KW-1185">Reference proteome</keyword>
<comment type="caution">
    <text evidence="17">The sequence shown here is derived from an EMBL/GenBank/DDBJ whole genome shotgun (WGS) entry which is preliminary data.</text>
</comment>
<evidence type="ECO:0000313" key="17">
    <source>
        <dbReference type="EMBL" id="CAG7614501.1"/>
    </source>
</evidence>
<evidence type="ECO:0000256" key="5">
    <source>
        <dbReference type="ARBA" id="ARBA00022741"/>
    </source>
</evidence>